<dbReference type="RefSeq" id="XP_024351920.1">
    <property type="nucleotide sequence ID" value="XM_024493599.1"/>
</dbReference>
<dbReference type="EMBL" id="APAU02000027">
    <property type="protein sequence ID" value="EUB60724.1"/>
    <property type="molecule type" value="Genomic_DNA"/>
</dbReference>
<keyword evidence="3" id="KW-1185">Reference proteome</keyword>
<evidence type="ECO:0000313" key="2">
    <source>
        <dbReference type="EMBL" id="EUB60724.1"/>
    </source>
</evidence>
<proteinExistence type="predicted"/>
<evidence type="ECO:0000313" key="3">
    <source>
        <dbReference type="Proteomes" id="UP000019149"/>
    </source>
</evidence>
<dbReference type="STRING" id="6210.W6V3T5"/>
<evidence type="ECO:0000259" key="1">
    <source>
        <dbReference type="PROSITE" id="PS50127"/>
    </source>
</evidence>
<dbReference type="InterPro" id="IPR016135">
    <property type="entry name" value="UBQ-conjugating_enzyme/RWD"/>
</dbReference>
<dbReference type="OrthoDB" id="9978460at2759"/>
<dbReference type="KEGG" id="egl:EGR_04350"/>
<dbReference type="OMA" id="HRVLVWH"/>
<gene>
    <name evidence="2" type="ORF">EGR_04350</name>
</gene>
<dbReference type="AlphaFoldDB" id="W6V3T5"/>
<dbReference type="Proteomes" id="UP000019149">
    <property type="component" value="Unassembled WGS sequence"/>
</dbReference>
<dbReference type="GeneID" id="36340065"/>
<protein>
    <submittedName>
        <fullName evidence="2">NEDD8-conjugating enzyme Ubc12</fullName>
    </submittedName>
</protein>
<organism evidence="2 3">
    <name type="scientific">Echinococcus granulosus</name>
    <name type="common">Hydatid tapeworm</name>
    <dbReference type="NCBI Taxonomy" id="6210"/>
    <lineage>
        <taxon>Eukaryota</taxon>
        <taxon>Metazoa</taxon>
        <taxon>Spiralia</taxon>
        <taxon>Lophotrochozoa</taxon>
        <taxon>Platyhelminthes</taxon>
        <taxon>Cestoda</taxon>
        <taxon>Eucestoda</taxon>
        <taxon>Cyclophyllidea</taxon>
        <taxon>Taeniidae</taxon>
        <taxon>Echinococcus</taxon>
        <taxon>Echinococcus granulosus group</taxon>
    </lineage>
</organism>
<dbReference type="InterPro" id="IPR000608">
    <property type="entry name" value="UBC"/>
</dbReference>
<comment type="caution">
    <text evidence="2">The sequence shown here is derived from an EMBL/GenBank/DDBJ whole genome shotgun (WGS) entry which is preliminary data.</text>
</comment>
<dbReference type="Pfam" id="PF00179">
    <property type="entry name" value="UQ_con"/>
    <property type="match status" value="1"/>
</dbReference>
<dbReference type="CDD" id="cd23794">
    <property type="entry name" value="UBCc_UBE2F_UBE2M"/>
    <property type="match status" value="1"/>
</dbReference>
<dbReference type="SUPFAM" id="SSF54495">
    <property type="entry name" value="UBC-like"/>
    <property type="match status" value="1"/>
</dbReference>
<accession>W6V3T5</accession>
<dbReference type="PROSITE" id="PS50127">
    <property type="entry name" value="UBC_2"/>
    <property type="match status" value="1"/>
</dbReference>
<dbReference type="SMART" id="SM00212">
    <property type="entry name" value="UBCc"/>
    <property type="match status" value="1"/>
</dbReference>
<reference evidence="2 3" key="1">
    <citation type="journal article" date="2013" name="Nat. Genet.">
        <title>The genome of the hydatid tapeworm Echinococcus granulosus.</title>
        <authorList>
            <person name="Zheng H."/>
            <person name="Zhang W."/>
            <person name="Zhang L."/>
            <person name="Zhang Z."/>
            <person name="Li J."/>
            <person name="Lu G."/>
            <person name="Zhu Y."/>
            <person name="Wang Y."/>
            <person name="Huang Y."/>
            <person name="Liu J."/>
            <person name="Kang H."/>
            <person name="Chen J."/>
            <person name="Wang L."/>
            <person name="Chen A."/>
            <person name="Yu S."/>
            <person name="Gao Z."/>
            <person name="Jin L."/>
            <person name="Gu W."/>
            <person name="Wang Z."/>
            <person name="Zhao L."/>
            <person name="Shi B."/>
            <person name="Wen H."/>
            <person name="Lin R."/>
            <person name="Jones M.K."/>
            <person name="Brejova B."/>
            <person name="Vinar T."/>
            <person name="Zhao G."/>
            <person name="McManus D.P."/>
            <person name="Chen Z."/>
            <person name="Zhou Y."/>
            <person name="Wang S."/>
        </authorList>
    </citation>
    <scope>NUCLEOTIDE SEQUENCE [LARGE SCALE GENOMIC DNA]</scope>
</reference>
<dbReference type="Gene3D" id="3.10.110.10">
    <property type="entry name" value="Ubiquitin Conjugating Enzyme"/>
    <property type="match status" value="1"/>
</dbReference>
<feature type="domain" description="UBC core" evidence="1">
    <location>
        <begin position="31"/>
        <end position="187"/>
    </location>
</feature>
<dbReference type="CTD" id="36340065"/>
<name>W6V3T5_ECHGR</name>
<sequence>MNSRVNALTGLVGVAYRLEARDDSATMNYSEDQRTFFEDLQQLSTAIDASTDGQASIVESDATTVKVSLRPKSGYYAHAEFLLTTKHTYFQISCCPEYPGNSPEVFFDSPIFHPNIDPSTCSMHLSLLSDWQSCYSLSDLVKAILHLIEHPTFDSPNNPLVTLHDPAQLATKTARALAGLPVDGHRFPPNVAWCEWARANGCLPTPEQEEEEEDEWVGKMADYDQKSGSETDNFTDSAASEEEECVIELVDASTNTMSETVPSIAIMRYSIDSEDESICQSHCHNYQYPHGLERHRVLVWHPSNAVKLDTHTVFYFIEKLGDEHHPVELGEHYKTLFTGSALRELQTHPESRQTSSACPWFASHWYSGCLHQPYASYSSSLNLVKLFVLDKPVPPAITADTSDKNLLLVENNPHGENFTCFSNDDGGSEGIGRLFDSCLLEYPDNQIRKRASSVSPQTHEEVYMAHPLMTKCLSCQRNAGLAPQWKWIFRQTRWPIRFAPQQNVNLSMTGIHIPPWRASSGRLISDICHYCAKNGAMKNLVLLDPMALSPLSPLLNLMRHHRWPKPHLIGILWMTPFDALSPFYRVPIPTREQQKENEGDEDGRGGDPYPKPVCLRFLAIAAFLTNWVSWLSRMENYAALGMSRFHSEFISAPVAAYLLQPLSLGCGQDPLLDLWPMWLFRRLLILSLRLAQLRLPFHHSSHHHLQYLFPFSDLDEI</sequence>